<name>A0ABP9Y9Z7_9FUNG</name>
<reference evidence="2 3" key="1">
    <citation type="submission" date="2024-04" db="EMBL/GenBank/DDBJ databases">
        <title>genome sequences of Mucor flavus KT1a and Helicostylum pulchrum KT1b strains isolation_sourced from the surface of a dry-aged beef.</title>
        <authorList>
            <person name="Toyotome T."/>
            <person name="Hosono M."/>
            <person name="Torimaru M."/>
            <person name="Fukuda K."/>
            <person name="Mikami N."/>
        </authorList>
    </citation>
    <scope>NUCLEOTIDE SEQUENCE [LARGE SCALE GENOMIC DNA]</scope>
    <source>
        <strain evidence="2 3">KT1b</strain>
    </source>
</reference>
<comment type="caution">
    <text evidence="2">The sequence shown here is derived from an EMBL/GenBank/DDBJ whole genome shotgun (WGS) entry which is preliminary data.</text>
</comment>
<accession>A0ABP9Y9Z7</accession>
<protein>
    <submittedName>
        <fullName evidence="2">Uncharacterized protein</fullName>
    </submittedName>
</protein>
<proteinExistence type="predicted"/>
<dbReference type="Proteomes" id="UP001476247">
    <property type="component" value="Unassembled WGS sequence"/>
</dbReference>
<organism evidence="2 3">
    <name type="scientific">Helicostylum pulchrum</name>
    <dbReference type="NCBI Taxonomy" id="562976"/>
    <lineage>
        <taxon>Eukaryota</taxon>
        <taxon>Fungi</taxon>
        <taxon>Fungi incertae sedis</taxon>
        <taxon>Mucoromycota</taxon>
        <taxon>Mucoromycotina</taxon>
        <taxon>Mucoromycetes</taxon>
        <taxon>Mucorales</taxon>
        <taxon>Mucorineae</taxon>
        <taxon>Mucoraceae</taxon>
        <taxon>Helicostylum</taxon>
    </lineage>
</organism>
<sequence>MSYFEETAPEEWDLLEAIKTNLSEKSFKSYQQLFDSIRNNLERFDNETATDWKQNWTRITQNFLLKLSPTTSESFSHQSTVHGDVHSAYTTKRKNGDDSGEDLNIKKQKHLETSGVLSEEQPVSSQESQPSLYTTDTDSTEVNFDRMRPYFFFNEDNINRICFNFRNECLKQELVYKDLPDIKKMAVNHVYLVDQGTTTSTIHVQSDFFSQFELNESYPSLTREDIVAITLINQNLNIHCKEKARDIALEHLTKDNKNPVAKIMYNFCDNAESVYSKDESLFIGRALDPFLNVIFPAGGTMTRDGHFTFLIGNSDLKPDVKYSAKIGSNIFDFLIFEVKCPNSVAKDDLSKMSLELQLMINRMIDNNVNKPVVYGVVGQGRVMNKVLQRANG</sequence>
<keyword evidence="3" id="KW-1185">Reference proteome</keyword>
<gene>
    <name evidence="2" type="ORF">HPULCUR_008917</name>
</gene>
<dbReference type="EMBL" id="BAABUJ010000028">
    <property type="protein sequence ID" value="GAA5803435.1"/>
    <property type="molecule type" value="Genomic_DNA"/>
</dbReference>
<feature type="region of interest" description="Disordered" evidence="1">
    <location>
        <begin position="111"/>
        <end position="137"/>
    </location>
</feature>
<evidence type="ECO:0000313" key="2">
    <source>
        <dbReference type="EMBL" id="GAA5803435.1"/>
    </source>
</evidence>
<feature type="compositionally biased region" description="Low complexity" evidence="1">
    <location>
        <begin position="116"/>
        <end position="132"/>
    </location>
</feature>
<evidence type="ECO:0000256" key="1">
    <source>
        <dbReference type="SAM" id="MobiDB-lite"/>
    </source>
</evidence>
<evidence type="ECO:0000313" key="3">
    <source>
        <dbReference type="Proteomes" id="UP001476247"/>
    </source>
</evidence>